<comment type="caution">
    <text evidence="2">The sequence shown here is derived from an EMBL/GenBank/DDBJ whole genome shotgun (WGS) entry which is preliminary data.</text>
</comment>
<dbReference type="Proteomes" id="UP000468717">
    <property type="component" value="Unassembled WGS sequence"/>
</dbReference>
<dbReference type="PANTHER" id="PTHR36174">
    <property type="entry name" value="LIPID II:GLYCINE GLYCYLTRANSFERASE"/>
    <property type="match status" value="1"/>
</dbReference>
<dbReference type="InterPro" id="IPR016181">
    <property type="entry name" value="Acyl_CoA_acyltransferase"/>
</dbReference>
<dbReference type="InterPro" id="IPR038740">
    <property type="entry name" value="BioF2-like_GNAT_dom"/>
</dbReference>
<dbReference type="AlphaFoldDB" id="A0A6I1I7Y6"/>
<name>A0A6I1I7Y6_9BURK</name>
<reference evidence="2 3" key="1">
    <citation type="submission" date="2019-10" db="EMBL/GenBank/DDBJ databases">
        <title>Three novel species isolated from a subtropical stream in China.</title>
        <authorList>
            <person name="Lu H."/>
        </authorList>
    </citation>
    <scope>NUCLEOTIDE SEQUENCE [LARGE SCALE GENOMIC DNA]</scope>
    <source>
        <strain evidence="2 3">FT13W</strain>
    </source>
</reference>
<keyword evidence="3" id="KW-1185">Reference proteome</keyword>
<dbReference type="Pfam" id="PF13480">
    <property type="entry name" value="Acetyltransf_6"/>
    <property type="match status" value="1"/>
</dbReference>
<dbReference type="InterPro" id="IPR050644">
    <property type="entry name" value="PG_Glycine_Bridge_Synth"/>
</dbReference>
<protein>
    <submittedName>
        <fullName evidence="2">FemAB family PEP-CTERM system-associated protein</fullName>
    </submittedName>
</protein>
<accession>A0A6I1I7Y6</accession>
<dbReference type="InterPro" id="IPR017469">
    <property type="entry name" value="PEP-CTERM_FemAB-rel"/>
</dbReference>
<dbReference type="EMBL" id="WFLI01000001">
    <property type="protein sequence ID" value="KAB8067015.1"/>
    <property type="molecule type" value="Genomic_DNA"/>
</dbReference>
<evidence type="ECO:0000259" key="1">
    <source>
        <dbReference type="Pfam" id="PF13480"/>
    </source>
</evidence>
<evidence type="ECO:0000313" key="2">
    <source>
        <dbReference type="EMBL" id="KAB8067015.1"/>
    </source>
</evidence>
<dbReference type="NCBIfam" id="TIGR03019">
    <property type="entry name" value="pepcterm_femAB"/>
    <property type="match status" value="1"/>
</dbReference>
<dbReference type="PANTHER" id="PTHR36174:SF1">
    <property type="entry name" value="LIPID II:GLYCINE GLYCYLTRANSFERASE"/>
    <property type="match status" value="1"/>
</dbReference>
<gene>
    <name evidence="2" type="ORF">GCN75_01610</name>
</gene>
<evidence type="ECO:0000313" key="3">
    <source>
        <dbReference type="Proteomes" id="UP000468717"/>
    </source>
</evidence>
<dbReference type="Gene3D" id="3.40.630.30">
    <property type="match status" value="1"/>
</dbReference>
<sequence length="370" mass="41540">MHEASPPFDLPALAPGTMPRASAIAVRSLQGHEHARWDAFVDACPEATFFHRAGWQTIMEQGFRHDSHFLYAEQDGRIAGVLPLAHVRSRLFGSSLVSLPFCVYGGIAGGSGDVRQALDEAAQALARRLGVGHLEYRWREEREDAPDKAPARWLRKPLYATFRHTLHADAEQNLLAIPRKQRAVVRKAMAAGLHSAIDHDLERFYPIYAASVHRLGTPVFARRHFALLRAVFGADCEILTVYHGQQAQASVLQFYFRDEVLPYYGGGSVLARSTGANDFMYWESMRRACARGCRLFDFGRSKLGTGACDFKKNWGFAPQPLPYAYKLVRARALPEVNPLNPRYALFIRAWRRLPLPLANLLGPHIVRQLG</sequence>
<proteinExistence type="predicted"/>
<dbReference type="SUPFAM" id="SSF55729">
    <property type="entry name" value="Acyl-CoA N-acyltransferases (Nat)"/>
    <property type="match status" value="1"/>
</dbReference>
<organism evidence="2 3">
    <name type="scientific">Janthinobacterium violaceinigrum</name>
    <dbReference type="NCBI Taxonomy" id="2654252"/>
    <lineage>
        <taxon>Bacteria</taxon>
        <taxon>Pseudomonadati</taxon>
        <taxon>Pseudomonadota</taxon>
        <taxon>Betaproteobacteria</taxon>
        <taxon>Burkholderiales</taxon>
        <taxon>Oxalobacteraceae</taxon>
        <taxon>Janthinobacterium</taxon>
    </lineage>
</organism>
<feature type="domain" description="BioF2-like acetyltransferase" evidence="1">
    <location>
        <begin position="180"/>
        <end position="312"/>
    </location>
</feature>
<dbReference type="RefSeq" id="WP_152281075.1">
    <property type="nucleotide sequence ID" value="NZ_WFLI01000001.1"/>
</dbReference>